<proteinExistence type="inferred from homology"/>
<organism evidence="4 5">
    <name type="scientific">Patella caerulea</name>
    <name type="common">Rayed Mediterranean limpet</name>
    <dbReference type="NCBI Taxonomy" id="87958"/>
    <lineage>
        <taxon>Eukaryota</taxon>
        <taxon>Metazoa</taxon>
        <taxon>Spiralia</taxon>
        <taxon>Lophotrochozoa</taxon>
        <taxon>Mollusca</taxon>
        <taxon>Gastropoda</taxon>
        <taxon>Patellogastropoda</taxon>
        <taxon>Patelloidea</taxon>
        <taxon>Patellidae</taxon>
        <taxon>Patella</taxon>
    </lineage>
</organism>
<feature type="compositionally biased region" description="Low complexity" evidence="2">
    <location>
        <begin position="389"/>
        <end position="409"/>
    </location>
</feature>
<dbReference type="SMART" id="SM01017">
    <property type="entry name" value="Arrestin_C"/>
    <property type="match status" value="1"/>
</dbReference>
<dbReference type="InterPro" id="IPR014756">
    <property type="entry name" value="Ig_E-set"/>
</dbReference>
<dbReference type="AlphaFoldDB" id="A0AAN8GA99"/>
<dbReference type="PANTHER" id="PTHR11188:SF17">
    <property type="entry name" value="FI21816P1"/>
    <property type="match status" value="1"/>
</dbReference>
<dbReference type="Gene3D" id="2.60.40.640">
    <property type="match status" value="2"/>
</dbReference>
<comment type="caution">
    <text evidence="4">The sequence shown here is derived from an EMBL/GenBank/DDBJ whole genome shotgun (WGS) entry which is preliminary data.</text>
</comment>
<evidence type="ECO:0000313" key="5">
    <source>
        <dbReference type="Proteomes" id="UP001347796"/>
    </source>
</evidence>
<keyword evidence="5" id="KW-1185">Reference proteome</keyword>
<sequence length="743" mass="83180">MGKISRCFITLDGEKEVYRHGEMVRGTVGLQVVESFKLRSVRIYLYGEALVKWDPVFEKKENVAREKYIGHYVHLFGNRANESSNPHVTLPVGKQNYKFSFRLPNGGLPSSFEGEYGAVRYWLKVVVDKPTFSFNENWWRCFTVVEEIDVNKPGYKVPIRRGQEKTVSKALGFGNAGTLVLNAECDRKAYCPGEKIALNVLVKNNTTKDMGKLKARLIQTCEFKANGDSKTSDSYIRIIEGESSIAAGQERKWENQMLSIDALPPSSTNISCHIIDVSYYVKVWVEVPWGLDLSVHMPITIGTIPLKQNTTPQPVGAASNTFEIDTTKSLCYSKCNHGIMHCGSSYGIFVNMRYVPMCVYVPNYQFTPKSAAQPKAVPVKSVRPPNVSTTRTAVPAPVRPPATNVPVNNRVRPVAPTAANIPGNSRIRSTAPPACNIPVNSPPVLPPSYEEVLQMDSQKAKPEAAAVCEIPKSDRIGLFIRFPDAHIVEFRSYILKNRQYLKEKEGELLALSVQPMSDFGIWPDQTSIAIFLFPSAEKASDWFKTAPCINETSWIKSCDATTIKMNKVHNENYRYFGISYTSIINAGKNIKGRKELGRVVREVITPYRIQNGGISLATAQAIDVLQGDWISRPWYITLSQWPSLKGYSEFRRFISQVKEYENEKRKYYNIVAPIVFQTEDISPYLESGMPDDTTRDNSENDANNDETMDVTAENQTDNADTSDVTEINANSEIVTGDVSGAEP</sequence>
<evidence type="ECO:0000256" key="2">
    <source>
        <dbReference type="SAM" id="MobiDB-lite"/>
    </source>
</evidence>
<dbReference type="InterPro" id="IPR050357">
    <property type="entry name" value="Arrestin_domain-protein"/>
</dbReference>
<feature type="compositionally biased region" description="Polar residues" evidence="2">
    <location>
        <begin position="712"/>
        <end position="733"/>
    </location>
</feature>
<feature type="region of interest" description="Disordered" evidence="2">
    <location>
        <begin position="683"/>
        <end position="743"/>
    </location>
</feature>
<dbReference type="GO" id="GO:0005737">
    <property type="term" value="C:cytoplasm"/>
    <property type="evidence" value="ECO:0007669"/>
    <property type="project" value="TreeGrafter"/>
</dbReference>
<dbReference type="Pfam" id="PF02752">
    <property type="entry name" value="Arrestin_C"/>
    <property type="match status" value="1"/>
</dbReference>
<dbReference type="PANTHER" id="PTHR11188">
    <property type="entry name" value="ARRESTIN DOMAIN CONTAINING PROTEIN"/>
    <property type="match status" value="1"/>
</dbReference>
<reference evidence="4 5" key="1">
    <citation type="submission" date="2024-01" db="EMBL/GenBank/DDBJ databases">
        <title>The genome of the rayed Mediterranean limpet Patella caerulea (Linnaeus, 1758).</title>
        <authorList>
            <person name="Anh-Thu Weber A."/>
            <person name="Halstead-Nussloch G."/>
        </authorList>
    </citation>
    <scope>NUCLEOTIDE SEQUENCE [LARGE SCALE GENOMIC DNA]</scope>
    <source>
        <strain evidence="4">AATW-2023a</strain>
        <tissue evidence="4">Whole specimen</tissue>
    </source>
</reference>
<evidence type="ECO:0000313" key="4">
    <source>
        <dbReference type="EMBL" id="KAK6166911.1"/>
    </source>
</evidence>
<feature type="region of interest" description="Disordered" evidence="2">
    <location>
        <begin position="380"/>
        <end position="409"/>
    </location>
</feature>
<dbReference type="Proteomes" id="UP001347796">
    <property type="component" value="Unassembled WGS sequence"/>
</dbReference>
<evidence type="ECO:0000256" key="1">
    <source>
        <dbReference type="ARBA" id="ARBA00005298"/>
    </source>
</evidence>
<dbReference type="InterPro" id="IPR011022">
    <property type="entry name" value="Arrestin_C-like"/>
</dbReference>
<protein>
    <recommendedName>
        <fullName evidence="3">Arrestin C-terminal-like domain-containing protein</fullName>
    </recommendedName>
</protein>
<dbReference type="Pfam" id="PF00339">
    <property type="entry name" value="Arrestin_N"/>
    <property type="match status" value="1"/>
</dbReference>
<evidence type="ECO:0000259" key="3">
    <source>
        <dbReference type="SMART" id="SM01017"/>
    </source>
</evidence>
<dbReference type="GO" id="GO:0015031">
    <property type="term" value="P:protein transport"/>
    <property type="evidence" value="ECO:0007669"/>
    <property type="project" value="TreeGrafter"/>
</dbReference>
<dbReference type="InterPro" id="IPR014752">
    <property type="entry name" value="Arrestin-like_C"/>
</dbReference>
<gene>
    <name evidence="4" type="ORF">SNE40_023512</name>
</gene>
<dbReference type="SUPFAM" id="SSF81296">
    <property type="entry name" value="E set domains"/>
    <property type="match status" value="2"/>
</dbReference>
<dbReference type="InterPro" id="IPR011021">
    <property type="entry name" value="Arrestin-like_N"/>
</dbReference>
<accession>A0AAN8GA99</accession>
<dbReference type="EMBL" id="JAZGQO010000021">
    <property type="protein sequence ID" value="KAK6166911.1"/>
    <property type="molecule type" value="Genomic_DNA"/>
</dbReference>
<feature type="domain" description="Arrestin C-terminal-like" evidence="3">
    <location>
        <begin position="175"/>
        <end position="306"/>
    </location>
</feature>
<comment type="similarity">
    <text evidence="1">Belongs to the arrestin family.</text>
</comment>
<name>A0AAN8GA99_PATCE</name>